<sequence length="146" mass="16085">MTKIYGQRILDGDLLFDHEKITFHTNPKAALLSAIAMSLVTVSSAFNIYDTTGESSISIASIIIGLIAIVLGIFSVIKYVAERKINLIEFAPQDIEEVAIKEMADSLRISIHLNDNTTHKIGCAKDRYSGKLVQTLKDANVNLTYL</sequence>
<dbReference type="AlphaFoldDB" id="A0A2V3ZYQ0"/>
<evidence type="ECO:0000313" key="2">
    <source>
        <dbReference type="EMBL" id="PXX98888.1"/>
    </source>
</evidence>
<proteinExistence type="predicted"/>
<name>A0A2V3ZYQ0_9BACT</name>
<gene>
    <name evidence="2" type="ORF">DF185_16060</name>
</gene>
<keyword evidence="1" id="KW-0812">Transmembrane</keyword>
<comment type="caution">
    <text evidence="2">The sequence shown here is derived from an EMBL/GenBank/DDBJ whole genome shotgun (WGS) entry which is preliminary data.</text>
</comment>
<evidence type="ECO:0000256" key="1">
    <source>
        <dbReference type="SAM" id="Phobius"/>
    </source>
</evidence>
<keyword evidence="1" id="KW-1133">Transmembrane helix</keyword>
<evidence type="ECO:0000313" key="3">
    <source>
        <dbReference type="Proteomes" id="UP000248079"/>
    </source>
</evidence>
<feature type="transmembrane region" description="Helical" evidence="1">
    <location>
        <begin position="29"/>
        <end position="49"/>
    </location>
</feature>
<keyword evidence="3" id="KW-1185">Reference proteome</keyword>
<protein>
    <submittedName>
        <fullName evidence="2">Uncharacterized protein</fullName>
    </submittedName>
</protein>
<feature type="transmembrane region" description="Helical" evidence="1">
    <location>
        <begin position="55"/>
        <end position="77"/>
    </location>
</feature>
<dbReference type="EMBL" id="QFLI01000007">
    <property type="protein sequence ID" value="PXX98888.1"/>
    <property type="molecule type" value="Genomic_DNA"/>
</dbReference>
<dbReference type="Proteomes" id="UP000248079">
    <property type="component" value="Unassembled WGS sequence"/>
</dbReference>
<organism evidence="2 3">
    <name type="scientific">Marinifilum breve</name>
    <dbReference type="NCBI Taxonomy" id="2184082"/>
    <lineage>
        <taxon>Bacteria</taxon>
        <taxon>Pseudomonadati</taxon>
        <taxon>Bacteroidota</taxon>
        <taxon>Bacteroidia</taxon>
        <taxon>Marinilabiliales</taxon>
        <taxon>Marinifilaceae</taxon>
    </lineage>
</organism>
<reference evidence="2 3" key="1">
    <citation type="submission" date="2018-05" db="EMBL/GenBank/DDBJ databases">
        <title>Marinifilum breve JC075T sp. nov., a marine bacterium isolated from Yongle Blue Hole in the South China Sea.</title>
        <authorList>
            <person name="Fu T."/>
        </authorList>
    </citation>
    <scope>NUCLEOTIDE SEQUENCE [LARGE SCALE GENOMIC DNA]</scope>
    <source>
        <strain evidence="2 3">JC075</strain>
    </source>
</reference>
<accession>A0A2V3ZYQ0</accession>
<keyword evidence="1" id="KW-0472">Membrane</keyword>